<organism evidence="3">
    <name type="scientific">Homalodisca liturata</name>
    <dbReference type="NCBI Taxonomy" id="320908"/>
    <lineage>
        <taxon>Eukaryota</taxon>
        <taxon>Metazoa</taxon>
        <taxon>Ecdysozoa</taxon>
        <taxon>Arthropoda</taxon>
        <taxon>Hexapoda</taxon>
        <taxon>Insecta</taxon>
        <taxon>Pterygota</taxon>
        <taxon>Neoptera</taxon>
        <taxon>Paraneoptera</taxon>
        <taxon>Hemiptera</taxon>
        <taxon>Auchenorrhyncha</taxon>
        <taxon>Membracoidea</taxon>
        <taxon>Cicadellidae</taxon>
        <taxon>Cicadellinae</taxon>
        <taxon>Proconiini</taxon>
        <taxon>Homalodisca</taxon>
    </lineage>
</organism>
<evidence type="ECO:0000256" key="2">
    <source>
        <dbReference type="SAM" id="SignalP"/>
    </source>
</evidence>
<feature type="chain" id="PRO_5008585267" description="PiggyBac transposable element-derived protein domain-containing protein" evidence="2">
    <location>
        <begin position="18"/>
        <end position="144"/>
    </location>
</feature>
<protein>
    <recommendedName>
        <fullName evidence="4">PiggyBac transposable element-derived protein domain-containing protein</fullName>
    </recommendedName>
</protein>
<evidence type="ECO:0000313" key="3">
    <source>
        <dbReference type="EMBL" id="JAS89375.1"/>
    </source>
</evidence>
<feature type="region of interest" description="Disordered" evidence="1">
    <location>
        <begin position="57"/>
        <end position="78"/>
    </location>
</feature>
<accession>A0A1B6IR30</accession>
<dbReference type="AlphaFoldDB" id="A0A1B6IR30"/>
<proteinExistence type="predicted"/>
<name>A0A1B6IR30_9HEMI</name>
<dbReference type="EMBL" id="GECU01018331">
    <property type="protein sequence ID" value="JAS89375.1"/>
    <property type="molecule type" value="Transcribed_RNA"/>
</dbReference>
<dbReference type="PANTHER" id="PTHR47272">
    <property type="entry name" value="DDE_TNP_1_7 DOMAIN-CONTAINING PROTEIN"/>
    <property type="match status" value="1"/>
</dbReference>
<feature type="signal peptide" evidence="2">
    <location>
        <begin position="1"/>
        <end position="17"/>
    </location>
</feature>
<dbReference type="PANTHER" id="PTHR47272:SF2">
    <property type="entry name" value="PIGGYBAC TRANSPOSABLE ELEMENT-DERIVED PROTEIN 3-LIKE"/>
    <property type="match status" value="1"/>
</dbReference>
<gene>
    <name evidence="3" type="ORF">g.2040</name>
</gene>
<evidence type="ECO:0000256" key="1">
    <source>
        <dbReference type="SAM" id="MobiDB-lite"/>
    </source>
</evidence>
<evidence type="ECO:0008006" key="4">
    <source>
        <dbReference type="Google" id="ProtNLM"/>
    </source>
</evidence>
<sequence>WALKVIFHFINLSVTNSWLEYKRDCDLCNISKKKVMDLMEFHISVVTNLVEVGKTLQSPVRKRGKPSSADRGTATTQGSKKIMNQDHLRLCSSTQLTTYPCIQERKKLADASQKDVRENHTSDARNVTYTYVCQSTEIASSIFV</sequence>
<feature type="non-terminal residue" evidence="3">
    <location>
        <position position="1"/>
    </location>
</feature>
<reference evidence="3" key="1">
    <citation type="submission" date="2015-11" db="EMBL/GenBank/DDBJ databases">
        <title>De novo transcriptome assembly of four potential Pierce s Disease insect vectors from Arizona vineyards.</title>
        <authorList>
            <person name="Tassone E.E."/>
        </authorList>
    </citation>
    <scope>NUCLEOTIDE SEQUENCE</scope>
</reference>
<keyword evidence="2" id="KW-0732">Signal</keyword>